<organism evidence="3">
    <name type="scientific">Mytilinidion resinicola</name>
    <dbReference type="NCBI Taxonomy" id="574789"/>
    <lineage>
        <taxon>Eukaryota</taxon>
        <taxon>Fungi</taxon>
        <taxon>Dikarya</taxon>
        <taxon>Ascomycota</taxon>
        <taxon>Pezizomycotina</taxon>
        <taxon>Dothideomycetes</taxon>
        <taxon>Pleosporomycetidae</taxon>
        <taxon>Mytilinidiales</taxon>
        <taxon>Mytilinidiaceae</taxon>
        <taxon>Mytilinidion</taxon>
    </lineage>
</organism>
<dbReference type="Proteomes" id="UP000504636">
    <property type="component" value="Unplaced"/>
</dbReference>
<reference evidence="5" key="2">
    <citation type="submission" date="2020-04" db="EMBL/GenBank/DDBJ databases">
        <authorList>
            <consortium name="NCBI Genome Project"/>
        </authorList>
    </citation>
    <scope>NUCLEOTIDE SEQUENCE</scope>
    <source>
        <strain evidence="5">CBS 304.34</strain>
    </source>
</reference>
<protein>
    <submittedName>
        <fullName evidence="3 5">Uncharacterized protein</fullName>
    </submittedName>
</protein>
<dbReference type="AlphaFoldDB" id="A0A6A6YRJ2"/>
<reference evidence="3 5" key="1">
    <citation type="journal article" date="2020" name="Stud. Mycol.">
        <title>101 Dothideomycetes genomes: a test case for predicting lifestyles and emergence of pathogens.</title>
        <authorList>
            <person name="Haridas S."/>
            <person name="Albert R."/>
            <person name="Binder M."/>
            <person name="Bloem J."/>
            <person name="Labutti K."/>
            <person name="Salamov A."/>
            <person name="Andreopoulos B."/>
            <person name="Baker S."/>
            <person name="Barry K."/>
            <person name="Bills G."/>
            <person name="Bluhm B."/>
            <person name="Cannon C."/>
            <person name="Castanera R."/>
            <person name="Culley D."/>
            <person name="Daum C."/>
            <person name="Ezra D."/>
            <person name="Gonzalez J."/>
            <person name="Henrissat B."/>
            <person name="Kuo A."/>
            <person name="Liang C."/>
            <person name="Lipzen A."/>
            <person name="Lutzoni F."/>
            <person name="Magnuson J."/>
            <person name="Mondo S."/>
            <person name="Nolan M."/>
            <person name="Ohm R."/>
            <person name="Pangilinan J."/>
            <person name="Park H.-J."/>
            <person name="Ramirez L."/>
            <person name="Alfaro M."/>
            <person name="Sun H."/>
            <person name="Tritt A."/>
            <person name="Yoshinaga Y."/>
            <person name="Zwiers L.-H."/>
            <person name="Turgeon B."/>
            <person name="Goodwin S."/>
            <person name="Spatafora J."/>
            <person name="Crous P."/>
            <person name="Grigoriev I."/>
        </authorList>
    </citation>
    <scope>NUCLEOTIDE SEQUENCE</scope>
    <source>
        <strain evidence="3 5">CBS 304.34</strain>
    </source>
</reference>
<gene>
    <name evidence="3 5" type="ORF">BDZ99DRAFT_569474</name>
</gene>
<evidence type="ECO:0000313" key="4">
    <source>
        <dbReference type="Proteomes" id="UP000504636"/>
    </source>
</evidence>
<dbReference type="GeneID" id="54468778"/>
<evidence type="ECO:0000256" key="1">
    <source>
        <dbReference type="SAM" id="MobiDB-lite"/>
    </source>
</evidence>
<dbReference type="OrthoDB" id="3800666at2759"/>
<dbReference type="Pfam" id="PF18647">
    <property type="entry name" value="Fungal_lectin_2"/>
    <property type="match status" value="1"/>
</dbReference>
<evidence type="ECO:0000256" key="2">
    <source>
        <dbReference type="SAM" id="SignalP"/>
    </source>
</evidence>
<feature type="chain" id="PRO_5044629289" evidence="2">
    <location>
        <begin position="19"/>
        <end position="567"/>
    </location>
</feature>
<reference evidence="5" key="3">
    <citation type="submission" date="2025-04" db="UniProtKB">
        <authorList>
            <consortium name="RefSeq"/>
        </authorList>
    </citation>
    <scope>IDENTIFICATION</scope>
    <source>
        <strain evidence="5">CBS 304.34</strain>
    </source>
</reference>
<dbReference type="RefSeq" id="XP_033578384.1">
    <property type="nucleotide sequence ID" value="XM_033727885.1"/>
</dbReference>
<name>A0A6A6YRJ2_9PEZI</name>
<proteinExistence type="predicted"/>
<evidence type="ECO:0000313" key="5">
    <source>
        <dbReference type="RefSeq" id="XP_033578384.1"/>
    </source>
</evidence>
<feature type="region of interest" description="Disordered" evidence="1">
    <location>
        <begin position="296"/>
        <end position="323"/>
    </location>
</feature>
<evidence type="ECO:0000313" key="3">
    <source>
        <dbReference type="EMBL" id="KAF2811420.1"/>
    </source>
</evidence>
<keyword evidence="2" id="KW-0732">Signal</keyword>
<feature type="signal peptide" evidence="2">
    <location>
        <begin position="1"/>
        <end position="18"/>
    </location>
</feature>
<accession>A0A6A6YRJ2</accession>
<dbReference type="EMBL" id="MU003698">
    <property type="protein sequence ID" value="KAF2811420.1"/>
    <property type="molecule type" value="Genomic_DNA"/>
</dbReference>
<sequence>MIFITLLSLLYLIQFSIASPATKRQGGAIILPVLSVTATNTVVRLDEDTSKAVTEFFATQKCTRLTRRIQGAKRDDPYNAGLTNCMVDTFRALASNAAIVGHVMELYRGSPIAGDMKSIEALPQYTDEFEQAALVRSLVIGASMLQTVVNDINDIEIPWGVYIILNLVIQNLYNPRQSFTTFSVDRNGPMKKSCPHKEDNPCGHSLCRGGNNEICTAFLSPCECTKGDCPVNGQSGYLCDDADCGGADPLTGTCKGAGNGPHKGCPCYQQAISEGYAWDDVDAWNSAITEFEAIISGPDWSGTPAPPSPSSPPTVCQKSKDEVKNKPENWKFVDQGLLDQNIETFCNVDFKGIEPGAASGSYSRKYNDGGLEAVTITITWEGGKDKPTADCLKELNGLSSDCDWDGAPEDSNVNQYNWKWGGTLTTSDGFVYTIQPEANRVWLPELKPDQQHQWEISKQNKNGPRPGINGKELDMIILHQCLHDLKRHDWKSAGPYNCGGFVNFSAGHTDEYPNDLATCWDNTWGDVSWSLMNEGAISVYGIHDLTVEGGKDFIPRSISCNTGIDKF</sequence>
<keyword evidence="4" id="KW-1185">Reference proteome</keyword>